<dbReference type="EMBL" id="VDUY01000003">
    <property type="protein sequence ID" value="TXL66125.1"/>
    <property type="molecule type" value="Genomic_DNA"/>
</dbReference>
<reference evidence="1 2" key="1">
    <citation type="submission" date="2019-06" db="EMBL/GenBank/DDBJ databases">
        <title>Quisquiliibacterium sp. nov., isolated from a maize field.</title>
        <authorList>
            <person name="Lin S.-Y."/>
            <person name="Tsai C.-F."/>
            <person name="Young C.-C."/>
        </authorList>
    </citation>
    <scope>NUCLEOTIDE SEQUENCE [LARGE SCALE GENOMIC DNA]</scope>
    <source>
        <strain evidence="1 2">CC-CFT501</strain>
    </source>
</reference>
<dbReference type="RefSeq" id="WP_147704038.1">
    <property type="nucleotide sequence ID" value="NZ_VDUY01000003.1"/>
</dbReference>
<keyword evidence="2" id="KW-1185">Reference proteome</keyword>
<proteinExistence type="predicted"/>
<dbReference type="InterPro" id="IPR013433">
    <property type="entry name" value="PHA_gran_rgn"/>
</dbReference>
<dbReference type="Proteomes" id="UP000321548">
    <property type="component" value="Unassembled WGS sequence"/>
</dbReference>
<name>A0A5C8NYP3_9BURK</name>
<dbReference type="Pfam" id="PF09650">
    <property type="entry name" value="PHA_gran_rgn"/>
    <property type="match status" value="1"/>
</dbReference>
<dbReference type="NCBIfam" id="TIGR02610">
    <property type="entry name" value="PHA_gran_rgn"/>
    <property type="match status" value="1"/>
</dbReference>
<sequence length="91" mass="10049">MSKIHLQRPHALGAAGAREAVQRVADEMREKYGLACDWNGDVLSFSRAGVSGTLAVGESDIVLDAELGMLLSAFRPRIEEQLQKNFDHYFS</sequence>
<protein>
    <submittedName>
        <fullName evidence="1">Polyhydroxyalkanoic acid synthase</fullName>
    </submittedName>
</protein>
<comment type="caution">
    <text evidence="1">The sequence shown here is derived from an EMBL/GenBank/DDBJ whole genome shotgun (WGS) entry which is preliminary data.</text>
</comment>
<evidence type="ECO:0000313" key="1">
    <source>
        <dbReference type="EMBL" id="TXL66125.1"/>
    </source>
</evidence>
<accession>A0A5C8NYP3</accession>
<dbReference type="AlphaFoldDB" id="A0A5C8NYP3"/>
<organism evidence="1 2">
    <name type="scientific">Zeimonas arvi</name>
    <dbReference type="NCBI Taxonomy" id="2498847"/>
    <lineage>
        <taxon>Bacteria</taxon>
        <taxon>Pseudomonadati</taxon>
        <taxon>Pseudomonadota</taxon>
        <taxon>Betaproteobacteria</taxon>
        <taxon>Burkholderiales</taxon>
        <taxon>Burkholderiaceae</taxon>
        <taxon>Zeimonas</taxon>
    </lineage>
</organism>
<dbReference type="OrthoDB" id="287584at2"/>
<gene>
    <name evidence="1" type="ORF">FHP08_08600</name>
</gene>
<evidence type="ECO:0000313" key="2">
    <source>
        <dbReference type="Proteomes" id="UP000321548"/>
    </source>
</evidence>